<evidence type="ECO:0000256" key="2">
    <source>
        <dbReference type="ARBA" id="ARBA00022695"/>
    </source>
</evidence>
<keyword evidence="2 4" id="KW-0548">Nucleotidyltransferase</keyword>
<gene>
    <name evidence="7" type="ORF">H4Bulk471713_000001</name>
</gene>
<dbReference type="EMBL" id="MN034070">
    <property type="protein sequence ID" value="QDH88417.1"/>
    <property type="molecule type" value="Genomic_DNA"/>
</dbReference>
<evidence type="ECO:0000256" key="1">
    <source>
        <dbReference type="ARBA" id="ARBA00022679"/>
    </source>
</evidence>
<feature type="compositionally biased region" description="Basic residues" evidence="5">
    <location>
        <begin position="477"/>
        <end position="488"/>
    </location>
</feature>
<dbReference type="InterPro" id="IPR007094">
    <property type="entry name" value="RNA-dir_pol_PSvirus"/>
</dbReference>
<keyword evidence="1 4" id="KW-0808">Transferase</keyword>
<keyword evidence="3 4" id="KW-0693">Viral RNA replication</keyword>
<evidence type="ECO:0000313" key="7">
    <source>
        <dbReference type="EMBL" id="QDH88417.1"/>
    </source>
</evidence>
<keyword evidence="4 7" id="KW-0696">RNA-directed RNA polymerase</keyword>
<dbReference type="EC" id="2.7.7.48" evidence="4"/>
<evidence type="ECO:0000259" key="6">
    <source>
        <dbReference type="PROSITE" id="PS50507"/>
    </source>
</evidence>
<dbReference type="GO" id="GO:0039694">
    <property type="term" value="P:viral RNA genome replication"/>
    <property type="evidence" value="ECO:0007669"/>
    <property type="project" value="InterPro"/>
</dbReference>
<dbReference type="SUPFAM" id="SSF56672">
    <property type="entry name" value="DNA/RNA polymerases"/>
    <property type="match status" value="1"/>
</dbReference>
<evidence type="ECO:0000256" key="5">
    <source>
        <dbReference type="SAM" id="MobiDB-lite"/>
    </source>
</evidence>
<dbReference type="Pfam" id="PF00998">
    <property type="entry name" value="RdRP_3"/>
    <property type="match status" value="1"/>
</dbReference>
<proteinExistence type="predicted"/>
<dbReference type="PROSITE" id="PS50507">
    <property type="entry name" value="RDRP_SSRNA_POS"/>
    <property type="match status" value="1"/>
</dbReference>
<dbReference type="GO" id="GO:0003723">
    <property type="term" value="F:RNA binding"/>
    <property type="evidence" value="ECO:0007669"/>
    <property type="project" value="InterPro"/>
</dbReference>
<organism evidence="7">
    <name type="scientific">Riboviria sp</name>
    <dbReference type="NCBI Taxonomy" id="2585031"/>
    <lineage>
        <taxon>Viruses</taxon>
        <taxon>Riboviria</taxon>
    </lineage>
</organism>
<dbReference type="InterPro" id="IPR002166">
    <property type="entry name" value="RNA_pol_HCV"/>
</dbReference>
<protein>
    <recommendedName>
        <fullName evidence="4">RNA-directed RNA polymerase</fullName>
        <ecNumber evidence="4">2.7.7.48</ecNumber>
    </recommendedName>
</protein>
<dbReference type="GO" id="GO:0000166">
    <property type="term" value="F:nucleotide binding"/>
    <property type="evidence" value="ECO:0007669"/>
    <property type="project" value="UniProtKB-KW"/>
</dbReference>
<evidence type="ECO:0000256" key="4">
    <source>
        <dbReference type="RuleBase" id="RU363062"/>
    </source>
</evidence>
<comment type="catalytic activity">
    <reaction evidence="4">
        <text>RNA(n) + a ribonucleoside 5'-triphosphate = RNA(n+1) + diphosphate</text>
        <dbReference type="Rhea" id="RHEA:21248"/>
        <dbReference type="Rhea" id="RHEA-COMP:14527"/>
        <dbReference type="Rhea" id="RHEA-COMP:17342"/>
        <dbReference type="ChEBI" id="CHEBI:33019"/>
        <dbReference type="ChEBI" id="CHEBI:61557"/>
        <dbReference type="ChEBI" id="CHEBI:140395"/>
        <dbReference type="EC" id="2.7.7.48"/>
    </reaction>
</comment>
<feature type="domain" description="RdRp catalytic" evidence="6">
    <location>
        <begin position="131"/>
        <end position="250"/>
    </location>
</feature>
<dbReference type="GO" id="GO:0003968">
    <property type="term" value="F:RNA-directed RNA polymerase activity"/>
    <property type="evidence" value="ECO:0007669"/>
    <property type="project" value="UniProtKB-KW"/>
</dbReference>
<reference evidence="7" key="1">
    <citation type="submission" date="2019-05" db="EMBL/GenBank/DDBJ databases">
        <title>Metatranscriptomic reconstruction reveals RNA viruses with the potential to shape carbon cycling in soil.</title>
        <authorList>
            <person name="Starr E.P."/>
            <person name="Nuccio E."/>
            <person name="Pett-Ridge J."/>
            <person name="Banfield J.F."/>
            <person name="Firestone M.K."/>
        </authorList>
    </citation>
    <scope>NUCLEOTIDE SEQUENCE</scope>
    <source>
        <strain evidence="7">H4_Bulk_47_scaffold_1713</strain>
    </source>
</reference>
<name>A0A514D4A0_9VIRU</name>
<keyword evidence="4" id="KW-0547">Nucleotide-binding</keyword>
<evidence type="ECO:0000256" key="3">
    <source>
        <dbReference type="ARBA" id="ARBA00022953"/>
    </source>
</evidence>
<sequence>MEEFGVFVKTYVQKHFKPLDPTTDLSIESWLEGTTYPAHRKQELQQLWEKNKDSVWDPKFQQVKGFGKDEVYPSYKHERGINSRHDLFKCAVGPTFKAIEKEVFKDPHFIKYVPVSLRGRHVMEKLYRVGAKIFGSDYTSFEALMTRLFQSKSEWILYEHMTQFLPSGKRFMRLVKEVIGGTNKIIYKLFVVWIEAVRMSGEMNTSLGNGFNNTMAFLFVCHKIGVLNPDCFVEGDDLIGTLYGPTPKKEDFAKLGLICKPEYPQSLSEASFCGIIADEEAMDVITDPIEAISNFGWTTREYARATPKVVKKLLRCKALSMAHQYPGCPLLSAFAEYVLRMTRGINVVDFVKTLRVSAWERDQILEAVKDEKKLRGKRKAVHKNTRHLVEKKFGIKIEHQTAIEAYFDSLTDLCELDHELLDMYVPTTWKDYFSRYHRELKTLDRTIDHPSRLWPQIPVGSPGHVSIPPAVFTNPPRARKPRKGPLFI</sequence>
<dbReference type="InterPro" id="IPR043502">
    <property type="entry name" value="DNA/RNA_pol_sf"/>
</dbReference>
<feature type="region of interest" description="Disordered" evidence="5">
    <location>
        <begin position="465"/>
        <end position="488"/>
    </location>
</feature>
<accession>A0A514D4A0</accession>